<keyword evidence="2" id="KW-1185">Reference proteome</keyword>
<evidence type="ECO:0000313" key="2">
    <source>
        <dbReference type="Proteomes" id="UP000076577"/>
    </source>
</evidence>
<dbReference type="Proteomes" id="UP000076577">
    <property type="component" value="Unassembled WGS sequence"/>
</dbReference>
<dbReference type="PATRIC" id="fig|989403.3.peg.955"/>
<dbReference type="Pfam" id="PF10115">
    <property type="entry name" value="HlyU"/>
    <property type="match status" value="1"/>
</dbReference>
<gene>
    <name evidence="1" type="ORF">PsAD2_00897</name>
</gene>
<accession>A0A166AVE6</accession>
<sequence>MGLFSRLFGGNKDDTPAPAAQAEEYLGYLIYSEPTPRGGLWQTAGRITKQFDDETKEHAFIRADTHATEGEAIEFSSVKAKQIINELGDGLFT</sequence>
<dbReference type="STRING" id="989403.SAMN05421798_106168"/>
<reference evidence="1 2" key="1">
    <citation type="journal article" date="2016" name="Front. Microbiol.">
        <title>Comparative Genomic Analysis Reveals a Diverse Repertoire of Genes Involved in Prokaryote-Eukaryote Interactions within the Pseudovibrio Genus.</title>
        <authorList>
            <person name="Romano S."/>
            <person name="Fernandez-Guerra A."/>
            <person name="Reen F.J."/>
            <person name="Glockner F.O."/>
            <person name="Crowley S.P."/>
            <person name="O'Sullivan O."/>
            <person name="Cotter P.D."/>
            <person name="Adams C."/>
            <person name="Dobson A.D."/>
            <person name="O'Gara F."/>
        </authorList>
    </citation>
    <scope>NUCLEOTIDE SEQUENCE [LARGE SCALE GENOMIC DNA]</scope>
    <source>
        <strain evidence="1 2">Ad2</strain>
    </source>
</reference>
<name>A0A166AVE6_9HYPH</name>
<protein>
    <submittedName>
        <fullName evidence="1">Transcriptional activator HlyU</fullName>
    </submittedName>
</protein>
<dbReference type="InterPro" id="IPR018772">
    <property type="entry name" value="Transcription_activator_HlyU"/>
</dbReference>
<dbReference type="RefSeq" id="WP_068002719.1">
    <property type="nucleotide sequence ID" value="NZ_FOFM01000006.1"/>
</dbReference>
<proteinExistence type="predicted"/>
<dbReference type="AlphaFoldDB" id="A0A166AVE6"/>
<evidence type="ECO:0000313" key="1">
    <source>
        <dbReference type="EMBL" id="KZL21598.1"/>
    </source>
</evidence>
<comment type="caution">
    <text evidence="1">The sequence shown here is derived from an EMBL/GenBank/DDBJ whole genome shotgun (WGS) entry which is preliminary data.</text>
</comment>
<dbReference type="EMBL" id="LMCB01000004">
    <property type="protein sequence ID" value="KZL21598.1"/>
    <property type="molecule type" value="Genomic_DNA"/>
</dbReference>
<dbReference type="OrthoDB" id="9800971at2"/>
<organism evidence="1 2">
    <name type="scientific">Pseudovibrio axinellae</name>
    <dbReference type="NCBI Taxonomy" id="989403"/>
    <lineage>
        <taxon>Bacteria</taxon>
        <taxon>Pseudomonadati</taxon>
        <taxon>Pseudomonadota</taxon>
        <taxon>Alphaproteobacteria</taxon>
        <taxon>Hyphomicrobiales</taxon>
        <taxon>Stappiaceae</taxon>
        <taxon>Pseudovibrio</taxon>
    </lineage>
</organism>